<evidence type="ECO:0000313" key="5">
    <source>
        <dbReference type="Proteomes" id="UP000355283"/>
    </source>
</evidence>
<dbReference type="GO" id="GO:0005743">
    <property type="term" value="C:mitochondrial inner membrane"/>
    <property type="evidence" value="ECO:0007669"/>
    <property type="project" value="TreeGrafter"/>
</dbReference>
<sequence>MDSDTTAWELSQAVLRGLRLGKTVVLIVADYKLFSSGLTGGTWWGKEEQLSAAAETSLRAAEEEMQAAQHDYERLSLAVRRLEEAGEREGGTLGGQTRGWRAWWVWWRRGPAATRERERRAAMEALEKSAKEARQRLLTAAARLSRVEEHAKGVSQKGKVYQRMADRLLELCQLNLGCYIKIGQHLSNLDYLLPREITDTLKVLLNRAPVSSYPDVRAVIEEELGAPPEALWASFDPTPIASASLAQVHLATDASGRQLAVKVQHRGLRELSRGDVAAVSFFVNAVAAAFPEFSYKWIADELAPQLPKELDFVNEALNAERADAFFQRHRTDVVVGRAMTPPSTLSHPVPLLSWVDAHHATPSSPTQIPEIVWAQTRPRVLTMAFEDGVCATDVPALRERGLPLDKVAHLISSVFCEQVFSSGFAHCDPHPANVLIRGGHKGDPRAPVLVLLDHGLYKELPDQLRLDYASLWKALVLKDLPGVKYYCQKLNAGEMYSLLAAILTSRSWDDITSPDLGSLQTPSSKEDKTLIRSYAQRYYFEIVDILNSVPREMLLLLKMNDCLRHIDRALGAPVDSSLVTAEESVKALLREELKKPGRWGRKASAWWDFLKCEMRIKTYLSWLRLQQWRKSSSKGECEQWGKEVDSEEGVIV</sequence>
<reference evidence="4 5" key="1">
    <citation type="submission" date="2019-01" db="EMBL/GenBank/DDBJ databases">
        <title>Nuclear Genome Assembly of the Microalgal Biofuel strain Nannochloropsis salina CCMP1776.</title>
        <authorList>
            <person name="Hovde B."/>
        </authorList>
    </citation>
    <scope>NUCLEOTIDE SEQUENCE [LARGE SCALE GENOMIC DNA]</scope>
    <source>
        <strain evidence="4 5">CCMP1776</strain>
    </source>
</reference>
<proteinExistence type="inferred from homology"/>
<evidence type="ECO:0000259" key="3">
    <source>
        <dbReference type="Pfam" id="PF03109"/>
    </source>
</evidence>
<dbReference type="InterPro" id="IPR045307">
    <property type="entry name" value="ADCK1_dom"/>
</dbReference>
<feature type="domain" description="ABC1 atypical kinase-like" evidence="3">
    <location>
        <begin position="204"/>
        <end position="329"/>
    </location>
</feature>
<dbReference type="PANTHER" id="PTHR43173">
    <property type="entry name" value="ABC1 FAMILY PROTEIN"/>
    <property type="match status" value="1"/>
</dbReference>
<dbReference type="AlphaFoldDB" id="A0A4D9CP28"/>
<gene>
    <name evidence="4" type="ORF">NSK_008217</name>
</gene>
<keyword evidence="2" id="KW-0175">Coiled coil</keyword>
<name>A0A4D9CP28_9STRA</name>
<dbReference type="EMBL" id="SDOX01000166">
    <property type="protein sequence ID" value="TFJ80476.1"/>
    <property type="molecule type" value="Genomic_DNA"/>
</dbReference>
<dbReference type="InterPro" id="IPR004147">
    <property type="entry name" value="ABC1_dom"/>
</dbReference>
<feature type="coiled-coil region" evidence="2">
    <location>
        <begin position="116"/>
        <end position="150"/>
    </location>
</feature>
<evidence type="ECO:0000256" key="2">
    <source>
        <dbReference type="SAM" id="Coils"/>
    </source>
</evidence>
<dbReference type="Proteomes" id="UP000355283">
    <property type="component" value="Unassembled WGS sequence"/>
</dbReference>
<organism evidence="4 5">
    <name type="scientific">Nannochloropsis salina CCMP1776</name>
    <dbReference type="NCBI Taxonomy" id="1027361"/>
    <lineage>
        <taxon>Eukaryota</taxon>
        <taxon>Sar</taxon>
        <taxon>Stramenopiles</taxon>
        <taxon>Ochrophyta</taxon>
        <taxon>Eustigmatophyceae</taxon>
        <taxon>Eustigmatales</taxon>
        <taxon>Monodopsidaceae</taxon>
        <taxon>Microchloropsis</taxon>
        <taxon>Microchloropsis salina</taxon>
    </lineage>
</organism>
<feature type="domain" description="ABC1 atypical kinase-like" evidence="3">
    <location>
        <begin position="364"/>
        <end position="484"/>
    </location>
</feature>
<dbReference type="GO" id="GO:0007005">
    <property type="term" value="P:mitochondrion organization"/>
    <property type="evidence" value="ECO:0007669"/>
    <property type="project" value="TreeGrafter"/>
</dbReference>
<protein>
    <recommendedName>
        <fullName evidence="3">ABC1 atypical kinase-like domain-containing protein</fullName>
    </recommendedName>
</protein>
<dbReference type="OrthoDB" id="427480at2759"/>
<dbReference type="InterPro" id="IPR011009">
    <property type="entry name" value="Kinase-like_dom_sf"/>
</dbReference>
<feature type="coiled-coil region" evidence="2">
    <location>
        <begin position="51"/>
        <end position="85"/>
    </location>
</feature>
<dbReference type="SUPFAM" id="SSF56112">
    <property type="entry name" value="Protein kinase-like (PK-like)"/>
    <property type="match status" value="1"/>
</dbReference>
<dbReference type="PANTHER" id="PTHR43173:SF19">
    <property type="entry name" value="AARF DOMAIN-CONTAINING PROTEIN KINASE 1"/>
    <property type="match status" value="1"/>
</dbReference>
<keyword evidence="5" id="KW-1185">Reference proteome</keyword>
<dbReference type="CDD" id="cd13969">
    <property type="entry name" value="ADCK1-like"/>
    <property type="match status" value="1"/>
</dbReference>
<dbReference type="Pfam" id="PF03109">
    <property type="entry name" value="ABC1"/>
    <property type="match status" value="2"/>
</dbReference>
<comment type="similarity">
    <text evidence="1">Belongs to the protein kinase superfamily. ADCK protein kinase family.</text>
</comment>
<dbReference type="GO" id="GO:0055088">
    <property type="term" value="P:lipid homeostasis"/>
    <property type="evidence" value="ECO:0007669"/>
    <property type="project" value="TreeGrafter"/>
</dbReference>
<dbReference type="InterPro" id="IPR051130">
    <property type="entry name" value="Mito_struct-func_regulator"/>
</dbReference>
<evidence type="ECO:0000313" key="4">
    <source>
        <dbReference type="EMBL" id="TFJ80476.1"/>
    </source>
</evidence>
<evidence type="ECO:0000256" key="1">
    <source>
        <dbReference type="ARBA" id="ARBA00009670"/>
    </source>
</evidence>
<accession>A0A4D9CP28</accession>
<comment type="caution">
    <text evidence="4">The sequence shown here is derived from an EMBL/GenBank/DDBJ whole genome shotgun (WGS) entry which is preliminary data.</text>
</comment>